<proteinExistence type="predicted"/>
<evidence type="ECO:0000256" key="1">
    <source>
        <dbReference type="SAM" id="MobiDB-lite"/>
    </source>
</evidence>
<organism evidence="4 5">
    <name type="scientific">Angiostrongylus cantonensis</name>
    <name type="common">Rat lungworm</name>
    <dbReference type="NCBI Taxonomy" id="6313"/>
    <lineage>
        <taxon>Eukaryota</taxon>
        <taxon>Metazoa</taxon>
        <taxon>Ecdysozoa</taxon>
        <taxon>Nematoda</taxon>
        <taxon>Chromadorea</taxon>
        <taxon>Rhabditida</taxon>
        <taxon>Rhabditina</taxon>
        <taxon>Rhabditomorpha</taxon>
        <taxon>Strongyloidea</taxon>
        <taxon>Metastrongylidae</taxon>
        <taxon>Angiostrongylus</taxon>
    </lineage>
</organism>
<feature type="compositionally biased region" description="Polar residues" evidence="1">
    <location>
        <begin position="195"/>
        <end position="208"/>
    </location>
</feature>
<keyword evidence="2" id="KW-0732">Signal</keyword>
<dbReference type="Gene3D" id="3.40.33.10">
    <property type="entry name" value="CAP"/>
    <property type="match status" value="1"/>
</dbReference>
<feature type="domain" description="SCP" evidence="3">
    <location>
        <begin position="39"/>
        <end position="139"/>
    </location>
</feature>
<evidence type="ECO:0000256" key="2">
    <source>
        <dbReference type="SAM" id="SignalP"/>
    </source>
</evidence>
<accession>A0A0K0DAD2</accession>
<evidence type="ECO:0000313" key="4">
    <source>
        <dbReference type="Proteomes" id="UP000035642"/>
    </source>
</evidence>
<dbReference type="AlphaFoldDB" id="A0A0K0DAD2"/>
<feature type="chain" id="PRO_5005326504" evidence="2">
    <location>
        <begin position="20"/>
        <end position="282"/>
    </location>
</feature>
<feature type="signal peptide" evidence="2">
    <location>
        <begin position="1"/>
        <end position="19"/>
    </location>
</feature>
<dbReference type="Pfam" id="PF00188">
    <property type="entry name" value="CAP"/>
    <property type="match status" value="1"/>
</dbReference>
<evidence type="ECO:0000313" key="5">
    <source>
        <dbReference type="WBParaSite" id="ACAC_0000721001-mRNA-1"/>
    </source>
</evidence>
<dbReference type="InterPro" id="IPR014044">
    <property type="entry name" value="CAP_dom"/>
</dbReference>
<keyword evidence="4" id="KW-1185">Reference proteome</keyword>
<sequence length="282" mass="30903">MCTSCVLVAMLSTVVLLGADKNYSCGGEDAEYFQNLVKRLLNEIRKPSLLPPLNYSCDLEDLAIDAVEGCALKTPTSSEPNYTNIEHYLYPIGEDYDQVYIVDEMIRYVKKESEKREKIERSDIESVGCAADRCPDPTGMTLVSVACFYGKISDSSERNSTATTTKTTTTVTTPNEEEKSAIEPSTGPQKFASANGPTTKEFTTSTDRLTTEEDFAASTSISSIDEPLPARSPKKGLSSVWPRSEETDIVVENVAAPNRNGHFSSFLVALVMLELLTGAFHF</sequence>
<dbReference type="Proteomes" id="UP000035642">
    <property type="component" value="Unassembled WGS sequence"/>
</dbReference>
<feature type="compositionally biased region" description="Low complexity" evidence="1">
    <location>
        <begin position="161"/>
        <end position="173"/>
    </location>
</feature>
<dbReference type="SUPFAM" id="SSF55797">
    <property type="entry name" value="PR-1-like"/>
    <property type="match status" value="1"/>
</dbReference>
<protein>
    <submittedName>
        <fullName evidence="5">SCP domain-containing protein</fullName>
    </submittedName>
</protein>
<reference evidence="5" key="2">
    <citation type="submission" date="2017-02" db="UniProtKB">
        <authorList>
            <consortium name="WormBaseParasite"/>
        </authorList>
    </citation>
    <scope>IDENTIFICATION</scope>
</reference>
<dbReference type="InterPro" id="IPR035940">
    <property type="entry name" value="CAP_sf"/>
</dbReference>
<dbReference type="WBParaSite" id="ACAC_0000721001-mRNA-1">
    <property type="protein sequence ID" value="ACAC_0000721001-mRNA-1"/>
    <property type="gene ID" value="ACAC_0000721001"/>
</dbReference>
<evidence type="ECO:0000259" key="3">
    <source>
        <dbReference type="Pfam" id="PF00188"/>
    </source>
</evidence>
<name>A0A0K0DAD2_ANGCA</name>
<reference evidence="4" key="1">
    <citation type="submission" date="2012-09" db="EMBL/GenBank/DDBJ databases">
        <authorList>
            <person name="Martin A.A."/>
        </authorList>
    </citation>
    <scope>NUCLEOTIDE SEQUENCE</scope>
</reference>
<feature type="region of interest" description="Disordered" evidence="1">
    <location>
        <begin position="155"/>
        <end position="239"/>
    </location>
</feature>